<feature type="transmembrane region" description="Helical" evidence="8">
    <location>
        <begin position="65"/>
        <end position="84"/>
    </location>
</feature>
<dbReference type="GeneID" id="101510786"/>
<keyword evidence="5 8" id="KW-0472">Membrane</keyword>
<dbReference type="OrthoDB" id="3222at2759"/>
<dbReference type="PANTHER" id="PTHR45724:SF26">
    <property type="entry name" value="AQUAPORIN NIP7-1-RELATED"/>
    <property type="match status" value="1"/>
</dbReference>
<keyword evidence="9" id="KW-1185">Reference proteome</keyword>
<dbReference type="eggNOG" id="KOG0223">
    <property type="taxonomic scope" value="Eukaryota"/>
</dbReference>
<dbReference type="InterPro" id="IPR034294">
    <property type="entry name" value="Aquaporin_transptr"/>
</dbReference>
<gene>
    <name evidence="10" type="primary">LOC101510786</name>
</gene>
<evidence type="ECO:0000256" key="8">
    <source>
        <dbReference type="SAM" id="Phobius"/>
    </source>
</evidence>
<dbReference type="PROSITE" id="PS00221">
    <property type="entry name" value="MIP"/>
    <property type="match status" value="1"/>
</dbReference>
<dbReference type="PaxDb" id="3827-XP_004495130.1"/>
<dbReference type="InterPro" id="IPR000425">
    <property type="entry name" value="MIP"/>
</dbReference>
<dbReference type="KEGG" id="cam:101510786"/>
<keyword evidence="3 6" id="KW-0812">Transmembrane</keyword>
<feature type="region of interest" description="Disordered" evidence="7">
    <location>
        <begin position="1"/>
        <end position="24"/>
    </location>
</feature>
<dbReference type="InterPro" id="IPR022357">
    <property type="entry name" value="MIP_CS"/>
</dbReference>
<evidence type="ECO:0000256" key="4">
    <source>
        <dbReference type="ARBA" id="ARBA00022989"/>
    </source>
</evidence>
<evidence type="ECO:0000256" key="6">
    <source>
        <dbReference type="RuleBase" id="RU000477"/>
    </source>
</evidence>
<dbReference type="PRINTS" id="PR00783">
    <property type="entry name" value="MINTRINSICP"/>
</dbReference>
<sequence>MIKDMFEKQSSPELASNYASSSGLSGDDKEIGYRASTLKHGYLLANNSSLHFLPNKIDLNFARMVMAEVVGTFILMFCVCGIIASTQHQNGAVGLLEYAATAGLTVVVIIFSIGPISCAHVNPAVTIAFATIGQFPWFKVPVYIIAQTIGSLMATYIGSLVYGIKSDVMMTQPLQGCNSAFWVEVIATFIIMFLVSALTSEHQSVGHLSGFVAGIAIGLAVLITGPVSGGSMNPARSLGPAIVSWKFNYIWIYIIAPSSGAIAGALMFRFLRLQDQQCTSSNITNVGHPIPFCARRSGSMILLVEKNWSLFSNRVEGFRQRYVLRTEAISDGVYHKLSL</sequence>
<evidence type="ECO:0000256" key="7">
    <source>
        <dbReference type="SAM" id="MobiDB-lite"/>
    </source>
</evidence>
<reference evidence="9" key="1">
    <citation type="journal article" date="2013" name="Nat. Biotechnol.">
        <title>Draft genome sequence of chickpea (Cicer arietinum) provides a resource for trait improvement.</title>
        <authorList>
            <person name="Varshney R.K."/>
            <person name="Song C."/>
            <person name="Saxena R.K."/>
            <person name="Azam S."/>
            <person name="Yu S."/>
            <person name="Sharpe A.G."/>
            <person name="Cannon S."/>
            <person name="Baek J."/>
            <person name="Rosen B.D."/>
            <person name="Tar'an B."/>
            <person name="Millan T."/>
            <person name="Zhang X."/>
            <person name="Ramsay L.D."/>
            <person name="Iwata A."/>
            <person name="Wang Y."/>
            <person name="Nelson W."/>
            <person name="Farmer A.D."/>
            <person name="Gaur P.M."/>
            <person name="Soderlund C."/>
            <person name="Penmetsa R.V."/>
            <person name="Xu C."/>
            <person name="Bharti A.K."/>
            <person name="He W."/>
            <person name="Winter P."/>
            <person name="Zhao S."/>
            <person name="Hane J.K."/>
            <person name="Carrasquilla-Garcia N."/>
            <person name="Condie J.A."/>
            <person name="Upadhyaya H.D."/>
            <person name="Luo M.C."/>
            <person name="Thudi M."/>
            <person name="Gowda C.L."/>
            <person name="Singh N.P."/>
            <person name="Lichtenzveig J."/>
            <person name="Gali K.K."/>
            <person name="Rubio J."/>
            <person name="Nadarajan N."/>
            <person name="Dolezel J."/>
            <person name="Bansal K.C."/>
            <person name="Xu X."/>
            <person name="Edwards D."/>
            <person name="Zhang G."/>
            <person name="Kahl G."/>
            <person name="Gil J."/>
            <person name="Singh K.B."/>
            <person name="Datta S.K."/>
            <person name="Jackson S.A."/>
            <person name="Wang J."/>
            <person name="Cook D.R."/>
        </authorList>
    </citation>
    <scope>NUCLEOTIDE SEQUENCE [LARGE SCALE GENOMIC DNA]</scope>
    <source>
        <strain evidence="9">cv. CDC Frontier</strain>
    </source>
</reference>
<keyword evidence="4 8" id="KW-1133">Transmembrane helix</keyword>
<proteinExistence type="inferred from homology"/>
<feature type="transmembrane region" description="Helical" evidence="8">
    <location>
        <begin position="249"/>
        <end position="271"/>
    </location>
</feature>
<dbReference type="AlphaFoldDB" id="A0A1S2XXB9"/>
<feature type="transmembrane region" description="Helical" evidence="8">
    <location>
        <begin position="104"/>
        <end position="130"/>
    </location>
</feature>
<dbReference type="Pfam" id="PF00230">
    <property type="entry name" value="MIP"/>
    <property type="match status" value="1"/>
</dbReference>
<comment type="subcellular location">
    <subcellularLocation>
        <location evidence="1">Membrane</location>
        <topology evidence="1">Multi-pass membrane protein</topology>
    </subcellularLocation>
</comment>
<accession>A0A1S2XXB9</accession>
<dbReference type="SUPFAM" id="SSF81338">
    <property type="entry name" value="Aquaporin-like"/>
    <property type="match status" value="1"/>
</dbReference>
<evidence type="ECO:0000256" key="3">
    <source>
        <dbReference type="ARBA" id="ARBA00022692"/>
    </source>
</evidence>
<protein>
    <submittedName>
        <fullName evidence="10">Probable aquaporin NIP7-1 isoform X1</fullName>
    </submittedName>
</protein>
<dbReference type="Gene3D" id="1.20.1080.10">
    <property type="entry name" value="Glycerol uptake facilitator protein"/>
    <property type="match status" value="1"/>
</dbReference>
<reference evidence="10" key="2">
    <citation type="submission" date="2025-08" db="UniProtKB">
        <authorList>
            <consortium name="RefSeq"/>
        </authorList>
    </citation>
    <scope>IDENTIFICATION</scope>
    <source>
        <tissue evidence="10">Etiolated seedlings</tissue>
    </source>
</reference>
<feature type="transmembrane region" description="Helical" evidence="8">
    <location>
        <begin position="179"/>
        <end position="198"/>
    </location>
</feature>
<evidence type="ECO:0000256" key="1">
    <source>
        <dbReference type="ARBA" id="ARBA00004141"/>
    </source>
</evidence>
<dbReference type="STRING" id="3827.A0A1S2XXB9"/>
<dbReference type="InterPro" id="IPR023271">
    <property type="entry name" value="Aquaporin-like"/>
</dbReference>
<organism evidence="9 10">
    <name type="scientific">Cicer arietinum</name>
    <name type="common">Chickpea</name>
    <name type="synonym">Garbanzo</name>
    <dbReference type="NCBI Taxonomy" id="3827"/>
    <lineage>
        <taxon>Eukaryota</taxon>
        <taxon>Viridiplantae</taxon>
        <taxon>Streptophyta</taxon>
        <taxon>Embryophyta</taxon>
        <taxon>Tracheophyta</taxon>
        <taxon>Spermatophyta</taxon>
        <taxon>Magnoliopsida</taxon>
        <taxon>eudicotyledons</taxon>
        <taxon>Gunneridae</taxon>
        <taxon>Pentapetalae</taxon>
        <taxon>rosids</taxon>
        <taxon>fabids</taxon>
        <taxon>Fabales</taxon>
        <taxon>Fabaceae</taxon>
        <taxon>Papilionoideae</taxon>
        <taxon>50 kb inversion clade</taxon>
        <taxon>NPAAA clade</taxon>
        <taxon>Hologalegina</taxon>
        <taxon>IRL clade</taxon>
        <taxon>Cicereae</taxon>
        <taxon>Cicer</taxon>
    </lineage>
</organism>
<keyword evidence="2 6" id="KW-0813">Transport</keyword>
<comment type="similarity">
    <text evidence="6">Belongs to the MIP/aquaporin (TC 1.A.8) family.</text>
</comment>
<name>A0A1S2XXB9_CICAR</name>
<dbReference type="GO" id="GO:0016020">
    <property type="term" value="C:membrane"/>
    <property type="evidence" value="ECO:0007669"/>
    <property type="project" value="UniProtKB-SubCell"/>
</dbReference>
<dbReference type="PANTHER" id="PTHR45724">
    <property type="entry name" value="AQUAPORIN NIP2-1"/>
    <property type="match status" value="1"/>
</dbReference>
<evidence type="ECO:0000313" key="9">
    <source>
        <dbReference type="Proteomes" id="UP000087171"/>
    </source>
</evidence>
<feature type="transmembrane region" description="Helical" evidence="8">
    <location>
        <begin position="210"/>
        <end position="229"/>
    </location>
</feature>
<evidence type="ECO:0000256" key="2">
    <source>
        <dbReference type="ARBA" id="ARBA00022448"/>
    </source>
</evidence>
<evidence type="ECO:0000313" key="10">
    <source>
        <dbReference type="RefSeq" id="XP_004495130.1"/>
    </source>
</evidence>
<feature type="transmembrane region" description="Helical" evidence="8">
    <location>
        <begin position="142"/>
        <end position="164"/>
    </location>
</feature>
<dbReference type="RefSeq" id="XP_004495130.1">
    <property type="nucleotide sequence ID" value="XM_004495073.3"/>
</dbReference>
<dbReference type="GO" id="GO:0015267">
    <property type="term" value="F:channel activity"/>
    <property type="evidence" value="ECO:0007669"/>
    <property type="project" value="InterPro"/>
</dbReference>
<feature type="compositionally biased region" description="Polar residues" evidence="7">
    <location>
        <begin position="8"/>
        <end position="24"/>
    </location>
</feature>
<evidence type="ECO:0000256" key="5">
    <source>
        <dbReference type="ARBA" id="ARBA00023136"/>
    </source>
</evidence>
<dbReference type="Proteomes" id="UP000087171">
    <property type="component" value="Chromosome Ca4"/>
</dbReference>